<dbReference type="PROSITE" id="PS50088">
    <property type="entry name" value="ANK_REPEAT"/>
    <property type="match status" value="4"/>
</dbReference>
<dbReference type="Pfam" id="PF24883">
    <property type="entry name" value="NPHP3_N"/>
    <property type="match status" value="1"/>
</dbReference>
<feature type="domain" description="DUF7708" evidence="4">
    <location>
        <begin position="75"/>
        <end position="216"/>
    </location>
</feature>
<reference evidence="6 7" key="1">
    <citation type="submission" date="2018-02" db="EMBL/GenBank/DDBJ databases">
        <title>Fusarium culmorum secondary metabolites in fungal-bacterial-plant interactions.</title>
        <authorList>
            <person name="Schmidt R."/>
        </authorList>
    </citation>
    <scope>NUCLEOTIDE SEQUENCE [LARGE SCALE GENOMIC DNA]</scope>
    <source>
        <strain evidence="6 7">PV</strain>
    </source>
</reference>
<dbReference type="Gene3D" id="3.40.50.300">
    <property type="entry name" value="P-loop containing nucleotide triphosphate hydrolases"/>
    <property type="match status" value="1"/>
</dbReference>
<comment type="caution">
    <text evidence="6">The sequence shown here is derived from an EMBL/GenBank/DDBJ whole genome shotgun (WGS) entry which is preliminary data.</text>
</comment>
<evidence type="ECO:0000313" key="7">
    <source>
        <dbReference type="Proteomes" id="UP000241587"/>
    </source>
</evidence>
<feature type="repeat" description="ANK" evidence="2">
    <location>
        <begin position="1085"/>
        <end position="1117"/>
    </location>
</feature>
<evidence type="ECO:0000256" key="1">
    <source>
        <dbReference type="ARBA" id="ARBA00022737"/>
    </source>
</evidence>
<feature type="domain" description="Nephrocystin 3-like N-terminal" evidence="5">
    <location>
        <begin position="287"/>
        <end position="460"/>
    </location>
</feature>
<dbReference type="InterPro" id="IPR027417">
    <property type="entry name" value="P-loop_NTPase"/>
</dbReference>
<evidence type="ECO:0000313" key="6">
    <source>
        <dbReference type="EMBL" id="PTD03276.1"/>
    </source>
</evidence>
<dbReference type="PROSITE" id="PS50297">
    <property type="entry name" value="ANK_REP_REGION"/>
    <property type="match status" value="3"/>
</dbReference>
<dbReference type="Pfam" id="PF12796">
    <property type="entry name" value="Ank_2"/>
    <property type="match status" value="1"/>
</dbReference>
<gene>
    <name evidence="6" type="ORF">FCULG_00009110</name>
</gene>
<dbReference type="SUPFAM" id="SSF52540">
    <property type="entry name" value="P-loop containing nucleoside triphosphate hydrolases"/>
    <property type="match status" value="1"/>
</dbReference>
<dbReference type="InterPro" id="IPR002110">
    <property type="entry name" value="Ankyrin_rpt"/>
</dbReference>
<protein>
    <submittedName>
        <fullName evidence="6">Uncharacterized protein</fullName>
    </submittedName>
</protein>
<dbReference type="EMBL" id="PVEM01000016">
    <property type="protein sequence ID" value="PTD03276.1"/>
    <property type="molecule type" value="Genomic_DNA"/>
</dbReference>
<dbReference type="Gene3D" id="1.25.40.20">
    <property type="entry name" value="Ankyrin repeat-containing domain"/>
    <property type="match status" value="2"/>
</dbReference>
<feature type="repeat" description="ANK" evidence="2">
    <location>
        <begin position="1151"/>
        <end position="1183"/>
    </location>
</feature>
<dbReference type="SMART" id="SM00248">
    <property type="entry name" value="ANK"/>
    <property type="match status" value="6"/>
</dbReference>
<sequence>MSSSISQTSPSTGGTQTRTGSDPVFDKAVTKFKKRLTKDQVAKFANCTVDDVRNQIIDIQNRHGSQRRLRNMERISKFVEGMVQLGTVVEVFLNLHNTVALIWGPIKFLLVTASTWIDTLDSLLDVYGQIGEVLPDLTRYQQIYKEYPSVHTHLEAYYCDILQFHSNALDVFARPGWKVLFHSAWKTFKTQFDPMLKSLERHRVTLSEEKLTAVMQETQKQGHSIQDKLQQLDRDLQERDKKDAERDLITRQSQIDQQYRSIESKIDAPNYHEDHEIASQKRFQNTSGQWILSHPLVSEWLDQSSQADGKIYLSGIPGAGKTVLTSSLITHLKELKSSTKDSGDRFTISYFYFKHDQPKKNSFVALLLSILAQLVAQDESLLDHIYHSCHSMDSQQFRSLDEVSRHVSTALQSQSRCFVMIDGLDECPEAPKVLEWFDNAMSKENGTSGDTDSNIRLFISGQRDGILESQMSHYKMIHLDMSPGHDQDIEQYAVAMTSKIRDKFSMDLDDEQEIVSRVTSHACGMFLYAQLVLTNLISQTSRYDFKQEMKAGTFPDGLDQAYERVVVRVLRNLNKSERSVAKHILRMIICAFRPLHWREIQSKFCIDPSKSEADIDRELVMSCKQICSSLVDVSYLDPSPPSPGEEVIDLVHSSAKKYLVQTKEIDVPTENAQMALFCTEYMISQPLTPGLSKQDIQDFATKGYYGFHDYAAAFWWKHIQQVLTGNELDNELAQRVLQTAHRYVIDIGEIDQTEGFDDSSLEVQSLKSKLEDIPKNLRNWSSIKIYEMRLVAIRDAIEVHINQFYEHKQTALALYGPWRYKCHKPWCQYFSHGFEKAQQQQIHINQHELPFTCGYPGCFATEIGFERETDLMTHSGRWHAKEQPPQFPKPKRPTMNHSGIIKAAKTGDLDTLKAIIEQGNFSRNFKKHVGVSLVHEAVRNGHLHILRYLTELGANGTLRIWKNRLDTSSFDAAVERADLEIVTFLCGLDRTTVSSETLRRCLGIVPFPKSILALLLSKCSPHISEDILLFAIRSRNATAIAYFAEIFDVSIFRGALKLAVKVADLPCLDVLLSSGKTDPNTRLPNGNLPLHAACASGAVQVIRRLYSVTTTTDIEDTSGNTPLHLASKGGHYEAVEFLIKQGAYINVKNPDHDTPLKLAMKNGHEWVQRLLLENDAESDAVDNSLGPLLNEDGIQTLKSGDVYDDSDFDSFWYK</sequence>
<evidence type="ECO:0000259" key="5">
    <source>
        <dbReference type="Pfam" id="PF24883"/>
    </source>
</evidence>
<dbReference type="AlphaFoldDB" id="A0A2T4GI84"/>
<keyword evidence="2" id="KW-0040">ANK repeat</keyword>
<evidence type="ECO:0000256" key="2">
    <source>
        <dbReference type="PROSITE-ProRule" id="PRU00023"/>
    </source>
</evidence>
<name>A0A2T4GI84_FUSCU</name>
<keyword evidence="7" id="KW-1185">Reference proteome</keyword>
<dbReference type="Proteomes" id="UP000241587">
    <property type="component" value="Unassembled WGS sequence"/>
</dbReference>
<organism evidence="6 7">
    <name type="scientific">Fusarium culmorum</name>
    <dbReference type="NCBI Taxonomy" id="5516"/>
    <lineage>
        <taxon>Eukaryota</taxon>
        <taxon>Fungi</taxon>
        <taxon>Dikarya</taxon>
        <taxon>Ascomycota</taxon>
        <taxon>Pezizomycotina</taxon>
        <taxon>Sordariomycetes</taxon>
        <taxon>Hypocreomycetidae</taxon>
        <taxon>Hypocreales</taxon>
        <taxon>Nectriaceae</taxon>
        <taxon>Fusarium</taxon>
    </lineage>
</organism>
<dbReference type="InterPro" id="IPR056884">
    <property type="entry name" value="NPHP3-like_N"/>
</dbReference>
<accession>A0A2T4GI84</accession>
<feature type="repeat" description="ANK" evidence="2">
    <location>
        <begin position="1118"/>
        <end position="1150"/>
    </location>
</feature>
<dbReference type="InterPro" id="IPR036770">
    <property type="entry name" value="Ankyrin_rpt-contain_sf"/>
</dbReference>
<evidence type="ECO:0000259" key="4">
    <source>
        <dbReference type="Pfam" id="PF24809"/>
    </source>
</evidence>
<dbReference type="InterPro" id="IPR056125">
    <property type="entry name" value="DUF7708"/>
</dbReference>
<evidence type="ECO:0000256" key="3">
    <source>
        <dbReference type="SAM" id="MobiDB-lite"/>
    </source>
</evidence>
<dbReference type="PANTHER" id="PTHR10039">
    <property type="entry name" value="AMELOGENIN"/>
    <property type="match status" value="1"/>
</dbReference>
<dbReference type="SUPFAM" id="SSF48403">
    <property type="entry name" value="Ankyrin repeat"/>
    <property type="match status" value="1"/>
</dbReference>
<dbReference type="Pfam" id="PF24809">
    <property type="entry name" value="DUF7708"/>
    <property type="match status" value="1"/>
</dbReference>
<dbReference type="OrthoDB" id="21416at2759"/>
<proteinExistence type="predicted"/>
<feature type="repeat" description="ANK" evidence="2">
    <location>
        <begin position="929"/>
        <end position="955"/>
    </location>
</feature>
<feature type="compositionally biased region" description="Low complexity" evidence="3">
    <location>
        <begin position="1"/>
        <end position="21"/>
    </location>
</feature>
<feature type="region of interest" description="Disordered" evidence="3">
    <location>
        <begin position="1"/>
        <end position="22"/>
    </location>
</feature>
<dbReference type="OMA" id="MSCKQIC"/>
<dbReference type="PANTHER" id="PTHR10039:SF14">
    <property type="entry name" value="NACHT DOMAIN-CONTAINING PROTEIN"/>
    <property type="match status" value="1"/>
</dbReference>
<keyword evidence="1" id="KW-0677">Repeat</keyword>